<dbReference type="SUPFAM" id="SSF56784">
    <property type="entry name" value="HAD-like"/>
    <property type="match status" value="1"/>
</dbReference>
<proteinExistence type="predicted"/>
<dbReference type="Gene3D" id="1.10.150.240">
    <property type="entry name" value="Putative phosphatase, domain 2"/>
    <property type="match status" value="1"/>
</dbReference>
<organism evidence="1 2">
    <name type="scientific">Rhizobium halophytocola</name>
    <dbReference type="NCBI Taxonomy" id="735519"/>
    <lineage>
        <taxon>Bacteria</taxon>
        <taxon>Pseudomonadati</taxon>
        <taxon>Pseudomonadota</taxon>
        <taxon>Alphaproteobacteria</taxon>
        <taxon>Hyphomicrobiales</taxon>
        <taxon>Rhizobiaceae</taxon>
        <taxon>Rhizobium/Agrobacterium group</taxon>
        <taxon>Rhizobium</taxon>
    </lineage>
</organism>
<protein>
    <submittedName>
        <fullName evidence="1">Phosphoglycolate phosphatase</fullName>
        <ecNumber evidence="1">3.1.3.18</ecNumber>
    </submittedName>
</protein>
<dbReference type="NCBIfam" id="TIGR01549">
    <property type="entry name" value="HAD-SF-IA-v1"/>
    <property type="match status" value="1"/>
</dbReference>
<keyword evidence="1" id="KW-0378">Hydrolase</keyword>
<dbReference type="InterPro" id="IPR023214">
    <property type="entry name" value="HAD_sf"/>
</dbReference>
<dbReference type="SFLD" id="SFLDG01135">
    <property type="entry name" value="C1.5.6:_HAD__Beta-PGM__Phospha"/>
    <property type="match status" value="1"/>
</dbReference>
<keyword evidence="2" id="KW-1185">Reference proteome</keyword>
<dbReference type="InterPro" id="IPR036412">
    <property type="entry name" value="HAD-like_sf"/>
</dbReference>
<evidence type="ECO:0000313" key="2">
    <source>
        <dbReference type="Proteomes" id="UP000759443"/>
    </source>
</evidence>
<dbReference type="Proteomes" id="UP000759443">
    <property type="component" value="Unassembled WGS sequence"/>
</dbReference>
<dbReference type="Gene3D" id="3.40.50.1000">
    <property type="entry name" value="HAD superfamily/HAD-like"/>
    <property type="match status" value="1"/>
</dbReference>
<sequence>MLLVLFDCDGTLVDSAGLIHEVMVRTFVHFGHAPPSFAETKSIIGLTLDIAIARLQGKRHADDEAVAMMAHYKQIFAGVRAGGLATERPYDGIPEVIAALAAREDVLIGAVTGKARRGLNLVLESNGWSDHFQVGRTADDCPSKPHPAMVTECCAQMGTDARDTVVIGDAIYDMQMAKSAGAHAIGVSWGYASVAELEAAGADVIAQTPADLLGLILRERADA</sequence>
<dbReference type="Pfam" id="PF13419">
    <property type="entry name" value="HAD_2"/>
    <property type="match status" value="1"/>
</dbReference>
<dbReference type="InterPro" id="IPR023198">
    <property type="entry name" value="PGP-like_dom2"/>
</dbReference>
<dbReference type="InterPro" id="IPR041492">
    <property type="entry name" value="HAD_2"/>
</dbReference>
<dbReference type="PANTHER" id="PTHR43434">
    <property type="entry name" value="PHOSPHOGLYCOLATE PHOSPHATASE"/>
    <property type="match status" value="1"/>
</dbReference>
<dbReference type="EC" id="3.1.3.18" evidence="1"/>
<dbReference type="SFLD" id="SFLDG01129">
    <property type="entry name" value="C1.5:_HAD__Beta-PGM__Phosphata"/>
    <property type="match status" value="1"/>
</dbReference>
<dbReference type="InterPro" id="IPR006439">
    <property type="entry name" value="HAD-SF_hydro_IA"/>
</dbReference>
<name>A0ABS4DZH8_9HYPH</name>
<reference evidence="1 2" key="1">
    <citation type="submission" date="2021-03" db="EMBL/GenBank/DDBJ databases">
        <title>Genomic Encyclopedia of Type Strains, Phase IV (KMG-IV): sequencing the most valuable type-strain genomes for metagenomic binning, comparative biology and taxonomic classification.</title>
        <authorList>
            <person name="Goeker M."/>
        </authorList>
    </citation>
    <scope>NUCLEOTIDE SEQUENCE [LARGE SCALE GENOMIC DNA]</scope>
    <source>
        <strain evidence="1 2">DSM 21600</strain>
    </source>
</reference>
<dbReference type="SFLD" id="SFLDS00003">
    <property type="entry name" value="Haloacid_Dehalogenase"/>
    <property type="match status" value="1"/>
</dbReference>
<gene>
    <name evidence="1" type="ORF">J2Z17_002537</name>
</gene>
<dbReference type="RefSeq" id="WP_209945456.1">
    <property type="nucleotide sequence ID" value="NZ_JAGGJU010000006.1"/>
</dbReference>
<comment type="caution">
    <text evidence="1">The sequence shown here is derived from an EMBL/GenBank/DDBJ whole genome shotgun (WGS) entry which is preliminary data.</text>
</comment>
<accession>A0ABS4DZH8</accession>
<evidence type="ECO:0000313" key="1">
    <source>
        <dbReference type="EMBL" id="MBP1851094.1"/>
    </source>
</evidence>
<dbReference type="PANTHER" id="PTHR43434:SF24">
    <property type="entry name" value="HYDROLASE-RELATED"/>
    <property type="match status" value="1"/>
</dbReference>
<dbReference type="InterPro" id="IPR050155">
    <property type="entry name" value="HAD-like_hydrolase_sf"/>
</dbReference>
<dbReference type="EMBL" id="JAGGJU010000006">
    <property type="protein sequence ID" value="MBP1851094.1"/>
    <property type="molecule type" value="Genomic_DNA"/>
</dbReference>
<dbReference type="GO" id="GO:0008967">
    <property type="term" value="F:phosphoglycolate phosphatase activity"/>
    <property type="evidence" value="ECO:0007669"/>
    <property type="project" value="UniProtKB-EC"/>
</dbReference>